<dbReference type="InterPro" id="IPR004035">
    <property type="entry name" value="Endouclease-III_FeS-bd_BS"/>
</dbReference>
<evidence type="ECO:0000256" key="4">
    <source>
        <dbReference type="ARBA" id="ARBA00022763"/>
    </source>
</evidence>
<feature type="binding site" evidence="12">
    <location>
        <position position="198"/>
    </location>
    <ligand>
        <name>[4Fe-4S] cluster</name>
        <dbReference type="ChEBI" id="CHEBI:49883"/>
    </ligand>
</feature>
<keyword evidence="11 12" id="KW-0326">Glycosidase</keyword>
<evidence type="ECO:0000256" key="6">
    <source>
        <dbReference type="ARBA" id="ARBA00023004"/>
    </source>
</evidence>
<keyword evidence="4 12" id="KW-0227">DNA damage</keyword>
<evidence type="ECO:0000256" key="5">
    <source>
        <dbReference type="ARBA" id="ARBA00022801"/>
    </source>
</evidence>
<dbReference type="PROSITE" id="PS00764">
    <property type="entry name" value="ENDONUCLEASE_III_1"/>
    <property type="match status" value="1"/>
</dbReference>
<dbReference type="EC" id="4.2.99.18" evidence="12"/>
<feature type="binding site" evidence="12">
    <location>
        <position position="182"/>
    </location>
    <ligand>
        <name>[4Fe-4S] cluster</name>
        <dbReference type="ChEBI" id="CHEBI:49883"/>
    </ligand>
</feature>
<keyword evidence="3 12" id="KW-0479">Metal-binding</keyword>
<comment type="catalytic activity">
    <reaction evidence="12">
        <text>2'-deoxyribonucleotide-(2'-deoxyribose 5'-phosphate)-2'-deoxyribonucleotide-DNA = a 3'-end 2'-deoxyribonucleotide-(2,3-dehydro-2,3-deoxyribose 5'-phosphate)-DNA + a 5'-end 5'-phospho-2'-deoxyribonucleoside-DNA + H(+)</text>
        <dbReference type="Rhea" id="RHEA:66592"/>
        <dbReference type="Rhea" id="RHEA-COMP:13180"/>
        <dbReference type="Rhea" id="RHEA-COMP:16897"/>
        <dbReference type="Rhea" id="RHEA-COMP:17067"/>
        <dbReference type="ChEBI" id="CHEBI:15378"/>
        <dbReference type="ChEBI" id="CHEBI:136412"/>
        <dbReference type="ChEBI" id="CHEBI:157695"/>
        <dbReference type="ChEBI" id="CHEBI:167181"/>
        <dbReference type="EC" id="4.2.99.18"/>
    </reaction>
</comment>
<dbReference type="InterPro" id="IPR023170">
    <property type="entry name" value="HhH_base_excis_C"/>
</dbReference>
<evidence type="ECO:0000313" key="14">
    <source>
        <dbReference type="EMBL" id="BAL55309.1"/>
    </source>
</evidence>
<organism evidence="14">
    <name type="scientific">uncultured Chlorobiota bacterium</name>
    <dbReference type="NCBI Taxonomy" id="156405"/>
    <lineage>
        <taxon>Bacteria</taxon>
        <taxon>Pseudomonadati</taxon>
        <taxon>Chlorobiota</taxon>
        <taxon>environmental samples</taxon>
    </lineage>
</organism>
<comment type="similarity">
    <text evidence="1 12">Belongs to the Nth/MutY family.</text>
</comment>
<evidence type="ECO:0000256" key="10">
    <source>
        <dbReference type="ARBA" id="ARBA00023239"/>
    </source>
</evidence>
<dbReference type="SMART" id="SM00525">
    <property type="entry name" value="FES"/>
    <property type="match status" value="1"/>
</dbReference>
<dbReference type="AlphaFoldDB" id="H5SGM3"/>
<dbReference type="InterPro" id="IPR011257">
    <property type="entry name" value="DNA_glycosylase"/>
</dbReference>
<keyword evidence="8 12" id="KW-0238">DNA-binding</keyword>
<dbReference type="GO" id="GO:0006285">
    <property type="term" value="P:base-excision repair, AP site formation"/>
    <property type="evidence" value="ECO:0007669"/>
    <property type="project" value="TreeGrafter"/>
</dbReference>
<evidence type="ECO:0000256" key="3">
    <source>
        <dbReference type="ARBA" id="ARBA00022723"/>
    </source>
</evidence>
<keyword evidence="10 12" id="KW-0456">Lyase</keyword>
<comment type="cofactor">
    <cofactor evidence="12">
        <name>[4Fe-4S] cluster</name>
        <dbReference type="ChEBI" id="CHEBI:49883"/>
    </cofactor>
    <text evidence="12">Binds 1 [4Fe-4S] cluster.</text>
</comment>
<evidence type="ECO:0000259" key="13">
    <source>
        <dbReference type="SMART" id="SM00478"/>
    </source>
</evidence>
<evidence type="ECO:0000256" key="12">
    <source>
        <dbReference type="HAMAP-Rule" id="MF_00942"/>
    </source>
</evidence>
<dbReference type="NCBIfam" id="TIGR01083">
    <property type="entry name" value="nth"/>
    <property type="match status" value="1"/>
</dbReference>
<evidence type="ECO:0000256" key="2">
    <source>
        <dbReference type="ARBA" id="ARBA00022485"/>
    </source>
</evidence>
<dbReference type="PANTHER" id="PTHR10359:SF18">
    <property type="entry name" value="ENDONUCLEASE III"/>
    <property type="match status" value="1"/>
</dbReference>
<accession>H5SGM3</accession>
<evidence type="ECO:0000256" key="11">
    <source>
        <dbReference type="ARBA" id="ARBA00023295"/>
    </source>
</evidence>
<evidence type="ECO:0000256" key="7">
    <source>
        <dbReference type="ARBA" id="ARBA00023014"/>
    </source>
</evidence>
<comment type="function">
    <text evidence="12">DNA repair enzyme that has both DNA N-glycosylase activity and AP-lyase activity. The DNA N-glycosylase activity releases various damaged pyrimidines from DNA by cleaving the N-glycosidic bond, leaving an AP (apurinic/apyrimidinic) site. The AP-lyase activity cleaves the phosphodiester bond 3' to the AP site by a beta-elimination, leaving a 3'-terminal unsaturated sugar and a product with a terminal 5'-phosphate.</text>
</comment>
<dbReference type="GO" id="GO:0046872">
    <property type="term" value="F:metal ion binding"/>
    <property type="evidence" value="ECO:0007669"/>
    <property type="project" value="UniProtKB-KW"/>
</dbReference>
<keyword evidence="5 12" id="KW-0378">Hydrolase</keyword>
<dbReference type="FunFam" id="1.10.340.30:FF:000001">
    <property type="entry name" value="Endonuclease III"/>
    <property type="match status" value="1"/>
</dbReference>
<dbReference type="Pfam" id="PF10576">
    <property type="entry name" value="EndIII_4Fe-2S"/>
    <property type="match status" value="1"/>
</dbReference>
<dbReference type="FunFam" id="1.10.1670.10:FF:000001">
    <property type="entry name" value="Endonuclease III"/>
    <property type="match status" value="1"/>
</dbReference>
<evidence type="ECO:0000256" key="1">
    <source>
        <dbReference type="ARBA" id="ARBA00008343"/>
    </source>
</evidence>
<dbReference type="GO" id="GO:0051539">
    <property type="term" value="F:4 iron, 4 sulfur cluster binding"/>
    <property type="evidence" value="ECO:0007669"/>
    <property type="project" value="UniProtKB-UniRule"/>
</dbReference>
<reference evidence="14" key="2">
    <citation type="journal article" date="2012" name="PLoS ONE">
        <title>A Deeply Branching Thermophilic Bacterium with an Ancient Acetyl-CoA Pathway Dominates a Subsurface Ecosystem.</title>
        <authorList>
            <person name="Takami H."/>
            <person name="Noguchi H."/>
            <person name="Takaki Y."/>
            <person name="Uchiyama I."/>
            <person name="Toyoda A."/>
            <person name="Nishi S."/>
            <person name="Chee G.-J."/>
            <person name="Arai W."/>
            <person name="Nunoura T."/>
            <person name="Itoh T."/>
            <person name="Hattori M."/>
            <person name="Takai K."/>
        </authorList>
    </citation>
    <scope>NUCLEOTIDE SEQUENCE</scope>
</reference>
<sequence length="204" mass="23570">MAEVLRRLRAEYPNARIRLRFRNPFELLVATILSAQCTDERVNQVTEVLFQKYRTPEDYLKVPLEELERDIYPTGYYKAKARALRACCQALLERFGGQVPHTLEELTSLPGVGRKTANVVLGEFFEPQGIVVDTHVARIVQRLGFAETSNREHIERRLMELVPREEWVRFTHLMIAHGRAICRARRPRCSECVLADLCPSAHRG</sequence>
<dbReference type="Gene3D" id="1.10.1670.10">
    <property type="entry name" value="Helix-hairpin-Helix base-excision DNA repair enzymes (C-terminal)"/>
    <property type="match status" value="1"/>
</dbReference>
<dbReference type="Gene3D" id="1.10.340.30">
    <property type="entry name" value="Hypothetical protein, domain 2"/>
    <property type="match status" value="1"/>
</dbReference>
<keyword evidence="2 12" id="KW-0004">4Fe-4S</keyword>
<dbReference type="InterPro" id="IPR003265">
    <property type="entry name" value="HhH-GPD_domain"/>
</dbReference>
<dbReference type="HAMAP" id="MF_00942">
    <property type="entry name" value="Nth"/>
    <property type="match status" value="1"/>
</dbReference>
<dbReference type="InterPro" id="IPR003651">
    <property type="entry name" value="Endonuclease3_FeS-loop_motif"/>
</dbReference>
<dbReference type="PANTHER" id="PTHR10359">
    <property type="entry name" value="A/G-SPECIFIC ADENINE GLYCOSYLASE/ENDONUCLEASE III"/>
    <property type="match status" value="1"/>
</dbReference>
<dbReference type="SMART" id="SM00478">
    <property type="entry name" value="ENDO3c"/>
    <property type="match status" value="1"/>
</dbReference>
<dbReference type="InterPro" id="IPR000445">
    <property type="entry name" value="HhH_motif"/>
</dbReference>
<feature type="binding site" evidence="12">
    <location>
        <position position="192"/>
    </location>
    <ligand>
        <name>[4Fe-4S] cluster</name>
        <dbReference type="ChEBI" id="CHEBI:49883"/>
    </ligand>
</feature>
<dbReference type="Pfam" id="PF00730">
    <property type="entry name" value="HhH-GPD"/>
    <property type="match status" value="1"/>
</dbReference>
<keyword evidence="6 12" id="KW-0408">Iron</keyword>
<dbReference type="GO" id="GO:0003677">
    <property type="term" value="F:DNA binding"/>
    <property type="evidence" value="ECO:0007669"/>
    <property type="project" value="UniProtKB-UniRule"/>
</dbReference>
<dbReference type="EMBL" id="AP011715">
    <property type="protein sequence ID" value="BAL55309.1"/>
    <property type="molecule type" value="Genomic_DNA"/>
</dbReference>
<keyword evidence="7 12" id="KW-0411">Iron-sulfur</keyword>
<dbReference type="GO" id="GO:0140078">
    <property type="term" value="F:class I DNA-(apurinic or apyrimidinic site) endonuclease activity"/>
    <property type="evidence" value="ECO:0007669"/>
    <property type="project" value="UniProtKB-EC"/>
</dbReference>
<keyword evidence="9 12" id="KW-0234">DNA repair</keyword>
<dbReference type="InterPro" id="IPR005759">
    <property type="entry name" value="Nth"/>
</dbReference>
<feature type="binding site" evidence="12">
    <location>
        <position position="189"/>
    </location>
    <ligand>
        <name>[4Fe-4S] cluster</name>
        <dbReference type="ChEBI" id="CHEBI:49883"/>
    </ligand>
</feature>
<reference evidence="14" key="1">
    <citation type="journal article" date="2005" name="Environ. Microbiol.">
        <title>Genetic and functional properties of uncultivated thermophilic crenarchaeotes from a subsurface gold mine as revealed by analysis of genome fragments.</title>
        <authorList>
            <person name="Nunoura T."/>
            <person name="Hirayama H."/>
            <person name="Takami H."/>
            <person name="Oida H."/>
            <person name="Nishi S."/>
            <person name="Shimamura S."/>
            <person name="Suzuki Y."/>
            <person name="Inagaki F."/>
            <person name="Takai K."/>
            <person name="Nealson K.H."/>
            <person name="Horikoshi K."/>
        </authorList>
    </citation>
    <scope>NUCLEOTIDE SEQUENCE</scope>
</reference>
<keyword evidence="14" id="KW-0540">Nuclease</keyword>
<dbReference type="SUPFAM" id="SSF48150">
    <property type="entry name" value="DNA-glycosylase"/>
    <property type="match status" value="1"/>
</dbReference>
<dbReference type="GO" id="GO:0019104">
    <property type="term" value="F:DNA N-glycosylase activity"/>
    <property type="evidence" value="ECO:0007669"/>
    <property type="project" value="UniProtKB-UniRule"/>
</dbReference>
<dbReference type="Pfam" id="PF00633">
    <property type="entry name" value="HHH"/>
    <property type="match status" value="1"/>
</dbReference>
<evidence type="ECO:0000256" key="8">
    <source>
        <dbReference type="ARBA" id="ARBA00023125"/>
    </source>
</evidence>
<feature type="domain" description="HhH-GPD" evidence="13">
    <location>
        <begin position="33"/>
        <end position="180"/>
    </location>
</feature>
<dbReference type="CDD" id="cd00056">
    <property type="entry name" value="ENDO3c"/>
    <property type="match status" value="1"/>
</dbReference>
<proteinExistence type="inferred from homology"/>
<gene>
    <name evidence="12" type="primary">nth</name>
    <name evidence="14" type="ORF">HGMM_F27B02C11</name>
</gene>
<protein>
    <recommendedName>
        <fullName evidence="12">Endonuclease III</fullName>
        <ecNumber evidence="12">4.2.99.18</ecNumber>
    </recommendedName>
    <alternativeName>
        <fullName evidence="12">DNA-(apurinic or apyrimidinic site) lyase</fullName>
    </alternativeName>
</protein>
<name>H5SGM3_9BACT</name>
<keyword evidence="14" id="KW-0255">Endonuclease</keyword>
<dbReference type="PIRSF" id="PIRSF001435">
    <property type="entry name" value="Nth"/>
    <property type="match status" value="1"/>
</dbReference>
<evidence type="ECO:0000256" key="9">
    <source>
        <dbReference type="ARBA" id="ARBA00023204"/>
    </source>
</evidence>